<proteinExistence type="inferred from homology"/>
<keyword evidence="4" id="KW-0676">Redox-active center</keyword>
<dbReference type="Pfam" id="PF00462">
    <property type="entry name" value="Glutaredoxin"/>
    <property type="match status" value="1"/>
</dbReference>
<dbReference type="InterPro" id="IPR002109">
    <property type="entry name" value="Glutaredoxin"/>
</dbReference>
<evidence type="ECO:0000313" key="7">
    <source>
        <dbReference type="Proteomes" id="UP000827721"/>
    </source>
</evidence>
<feature type="domain" description="Glutaredoxin" evidence="5">
    <location>
        <begin position="48"/>
        <end position="111"/>
    </location>
</feature>
<protein>
    <recommendedName>
        <fullName evidence="5">Glutaredoxin domain-containing protein</fullName>
    </recommendedName>
</protein>
<sequence length="144" mass="15792">MVVQVSSLQNFLSSLNNKLSSRLPLICSLFSQFAAMDTIARLVKEKPVVIFSKSSCCMSYTIKALISSFGAHPAVYELDQIQHGQQMERALVQQLGCNPSVPAVFIGQELVGGANQVMSLNVRNQLGPKLLEAGAIWIPIWKEK</sequence>
<evidence type="ECO:0000313" key="6">
    <source>
        <dbReference type="EMBL" id="KAH7578407.1"/>
    </source>
</evidence>
<dbReference type="EMBL" id="JAFEMO010000001">
    <property type="protein sequence ID" value="KAH7578407.1"/>
    <property type="molecule type" value="Genomic_DNA"/>
</dbReference>
<dbReference type="CDD" id="cd03419">
    <property type="entry name" value="GRX_GRXh_1_2_like"/>
    <property type="match status" value="1"/>
</dbReference>
<evidence type="ECO:0000256" key="1">
    <source>
        <dbReference type="ARBA" id="ARBA00004496"/>
    </source>
</evidence>
<comment type="similarity">
    <text evidence="2">Belongs to the glutaredoxin family. CC-type subfamily.</text>
</comment>
<comment type="subcellular location">
    <subcellularLocation>
        <location evidence="1">Cytoplasm</location>
    </subcellularLocation>
</comment>
<gene>
    <name evidence="6" type="ORF">JRO89_XS01G0377700</name>
</gene>
<dbReference type="PROSITE" id="PS51354">
    <property type="entry name" value="GLUTAREDOXIN_2"/>
    <property type="match status" value="1"/>
</dbReference>
<dbReference type="Gene3D" id="3.40.30.10">
    <property type="entry name" value="Glutaredoxin"/>
    <property type="match status" value="1"/>
</dbReference>
<dbReference type="InterPro" id="IPR011905">
    <property type="entry name" value="GlrX-like_pln_2"/>
</dbReference>
<comment type="caution">
    <text evidence="6">The sequence shown here is derived from an EMBL/GenBank/DDBJ whole genome shotgun (WGS) entry which is preliminary data.</text>
</comment>
<keyword evidence="7" id="KW-1185">Reference proteome</keyword>
<evidence type="ECO:0000259" key="5">
    <source>
        <dbReference type="Pfam" id="PF00462"/>
    </source>
</evidence>
<reference evidence="6 7" key="1">
    <citation type="submission" date="2021-02" db="EMBL/GenBank/DDBJ databases">
        <title>Plant Genome Project.</title>
        <authorList>
            <person name="Zhang R.-G."/>
        </authorList>
    </citation>
    <scope>NUCLEOTIDE SEQUENCE [LARGE SCALE GENOMIC DNA]</scope>
    <source>
        <tissue evidence="6">Leaves</tissue>
    </source>
</reference>
<dbReference type="PANTHER" id="PTHR10168">
    <property type="entry name" value="GLUTAREDOXIN"/>
    <property type="match status" value="1"/>
</dbReference>
<keyword evidence="3" id="KW-0963">Cytoplasm</keyword>
<evidence type="ECO:0000256" key="4">
    <source>
        <dbReference type="ARBA" id="ARBA00023284"/>
    </source>
</evidence>
<accession>A0ABQ8INW3</accession>
<evidence type="ECO:0000256" key="3">
    <source>
        <dbReference type="ARBA" id="ARBA00022490"/>
    </source>
</evidence>
<dbReference type="InterPro" id="IPR036249">
    <property type="entry name" value="Thioredoxin-like_sf"/>
</dbReference>
<dbReference type="Proteomes" id="UP000827721">
    <property type="component" value="Unassembled WGS sequence"/>
</dbReference>
<evidence type="ECO:0000256" key="2">
    <source>
        <dbReference type="ARBA" id="ARBA00007568"/>
    </source>
</evidence>
<organism evidence="6 7">
    <name type="scientific">Xanthoceras sorbifolium</name>
    <dbReference type="NCBI Taxonomy" id="99658"/>
    <lineage>
        <taxon>Eukaryota</taxon>
        <taxon>Viridiplantae</taxon>
        <taxon>Streptophyta</taxon>
        <taxon>Embryophyta</taxon>
        <taxon>Tracheophyta</taxon>
        <taxon>Spermatophyta</taxon>
        <taxon>Magnoliopsida</taxon>
        <taxon>eudicotyledons</taxon>
        <taxon>Gunneridae</taxon>
        <taxon>Pentapetalae</taxon>
        <taxon>rosids</taxon>
        <taxon>malvids</taxon>
        <taxon>Sapindales</taxon>
        <taxon>Sapindaceae</taxon>
        <taxon>Xanthoceroideae</taxon>
        <taxon>Xanthoceras</taxon>
    </lineage>
</organism>
<dbReference type="SUPFAM" id="SSF52833">
    <property type="entry name" value="Thioredoxin-like"/>
    <property type="match status" value="1"/>
</dbReference>
<name>A0ABQ8INW3_9ROSI</name>
<dbReference type="NCBIfam" id="TIGR02189">
    <property type="entry name" value="GlrX-like_plant"/>
    <property type="match status" value="1"/>
</dbReference>